<dbReference type="VEuPathDB" id="FungiDB:CJI97_002143"/>
<keyword evidence="6 14" id="KW-0645">Protease</keyword>
<keyword evidence="9 14" id="KW-0378">Hydrolase</keyword>
<accession>A0A0L0NNK5</accession>
<feature type="domain" description="Peptidase A1" evidence="17">
    <location>
        <begin position="66"/>
        <end position="511"/>
    </location>
</feature>
<dbReference type="InterPro" id="IPR001461">
    <property type="entry name" value="Aspartic_peptidase_A1"/>
</dbReference>
<protein>
    <recommendedName>
        <fullName evidence="4">candidapepsin</fullName>
        <ecNumber evidence="4">3.4.23.24</ecNumber>
    </recommendedName>
</protein>
<evidence type="ECO:0000256" key="13">
    <source>
        <dbReference type="PIRSR" id="PIRSR601461-2"/>
    </source>
</evidence>
<dbReference type="EMBL" id="LGST01000067">
    <property type="protein sequence ID" value="KND95594.1"/>
    <property type="molecule type" value="Genomic_DNA"/>
</dbReference>
<feature type="compositionally biased region" description="Polar residues" evidence="15">
    <location>
        <begin position="214"/>
        <end position="232"/>
    </location>
</feature>
<feature type="region of interest" description="Disordered" evidence="15">
    <location>
        <begin position="539"/>
        <end position="561"/>
    </location>
</feature>
<dbReference type="PANTHER" id="PTHR47966:SF65">
    <property type="entry name" value="ASPARTIC-TYPE ENDOPEPTIDASE"/>
    <property type="match status" value="1"/>
</dbReference>
<dbReference type="InterPro" id="IPR033876">
    <property type="entry name" value="SAP-like"/>
</dbReference>
<sequence>MRIDVVLAWALAAIGAAPAMAKGVFKLDFEVHNGNSRDDFGPGRKPTFVKRDGSSEMELHNERSFYRADIKIGSLGDKVGVLVDTGSSDLWVMPPDVVCGVTPTGYSKRGYELSGVEKRGIPDDDDVSLTKRKNIADLSALEDAIKAHDDVEDVHNKEVEVVEPSKVTDSPTASVHNKDCNGLFCFSTIWLTGTAVPSGGSGGGGGRPSGPDASRTTNTCTDYGSYETGNSNSWSKNDSAPAFYIQYADGTSATGVWGQDTITFGDTNVTDLSFAVVNHSDSAFGVLGIGLPGLESTYSSAYENTPYMYENLPIRLLRQGIINKNAYSLYLNSAQASTGSLLFGAVDKAKYLGQLQTVPIVNIYKGVYKNPIRLDITMSGLSFESSGQNESISSTSYPALLDSGTTLTYFPKSLLERVASLLSASYESSFGMYRLSCNFNTDNAYIVFNFSGVRIRVPLSELIVTSRSYCFLGIMPQASSNRGTSNAVLGGNFLRSAYVVYDLDDYTISLAQANHSNEEDIEIIQNLIPDAVSALGASATPSFGGSSEPESDSSVTAVSTSNVKNSSASTSRASWLMMVLVSVLGLFSVL</sequence>
<dbReference type="AlphaFoldDB" id="A0A0L0NNK5"/>
<dbReference type="InterPro" id="IPR021109">
    <property type="entry name" value="Peptidase_aspartic_dom_sf"/>
</dbReference>
<evidence type="ECO:0000256" key="7">
    <source>
        <dbReference type="ARBA" id="ARBA00022729"/>
    </source>
</evidence>
<comment type="subcellular location">
    <subcellularLocation>
        <location evidence="2">Secreted</location>
    </subcellularLocation>
</comment>
<name>A0A0L0NNK5_CANAR</name>
<evidence type="ECO:0000313" key="18">
    <source>
        <dbReference type="EMBL" id="KND95594.1"/>
    </source>
</evidence>
<dbReference type="Proteomes" id="UP000037122">
    <property type="component" value="Unassembled WGS sequence"/>
</dbReference>
<evidence type="ECO:0000256" key="5">
    <source>
        <dbReference type="ARBA" id="ARBA00022525"/>
    </source>
</evidence>
<evidence type="ECO:0000256" key="2">
    <source>
        <dbReference type="ARBA" id="ARBA00004613"/>
    </source>
</evidence>
<evidence type="ECO:0000256" key="8">
    <source>
        <dbReference type="ARBA" id="ARBA00022750"/>
    </source>
</evidence>
<comment type="similarity">
    <text evidence="3 14">Belongs to the peptidase A1 family.</text>
</comment>
<dbReference type="GO" id="GO:0005576">
    <property type="term" value="C:extracellular region"/>
    <property type="evidence" value="ECO:0007669"/>
    <property type="project" value="UniProtKB-SubCell"/>
</dbReference>
<keyword evidence="8 14" id="KW-0064">Aspartyl protease</keyword>
<feature type="region of interest" description="Disordered" evidence="15">
    <location>
        <begin position="199"/>
        <end position="232"/>
    </location>
</feature>
<organism evidence="18 19">
    <name type="scientific">Candidozyma auris</name>
    <name type="common">Yeast</name>
    <name type="synonym">Candida auris</name>
    <dbReference type="NCBI Taxonomy" id="498019"/>
    <lineage>
        <taxon>Eukaryota</taxon>
        <taxon>Fungi</taxon>
        <taxon>Dikarya</taxon>
        <taxon>Ascomycota</taxon>
        <taxon>Saccharomycotina</taxon>
        <taxon>Pichiomycetes</taxon>
        <taxon>Metschnikowiaceae</taxon>
        <taxon>Candidozyma</taxon>
    </lineage>
</organism>
<feature type="chain" id="PRO_5005545276" description="candidapepsin" evidence="16">
    <location>
        <begin position="22"/>
        <end position="590"/>
    </location>
</feature>
<dbReference type="VEuPathDB" id="FungiDB:CJJ09_003046"/>
<keyword evidence="11 13" id="KW-1015">Disulfide bond</keyword>
<evidence type="ECO:0000256" key="14">
    <source>
        <dbReference type="RuleBase" id="RU000454"/>
    </source>
</evidence>
<comment type="caution">
    <text evidence="18">The sequence shown here is derived from an EMBL/GenBank/DDBJ whole genome shotgun (WGS) entry which is preliminary data.</text>
</comment>
<dbReference type="CDD" id="cd05474">
    <property type="entry name" value="SAP_like"/>
    <property type="match status" value="1"/>
</dbReference>
<dbReference type="PROSITE" id="PS00141">
    <property type="entry name" value="ASP_PROTEASE"/>
    <property type="match status" value="2"/>
</dbReference>
<evidence type="ECO:0000256" key="10">
    <source>
        <dbReference type="ARBA" id="ARBA00023145"/>
    </source>
</evidence>
<dbReference type="GO" id="GO:0004190">
    <property type="term" value="F:aspartic-type endopeptidase activity"/>
    <property type="evidence" value="ECO:0007669"/>
    <property type="project" value="UniProtKB-KW"/>
</dbReference>
<evidence type="ECO:0000256" key="4">
    <source>
        <dbReference type="ARBA" id="ARBA00013207"/>
    </source>
</evidence>
<evidence type="ECO:0000313" key="19">
    <source>
        <dbReference type="Proteomes" id="UP000037122"/>
    </source>
</evidence>
<dbReference type="PRINTS" id="PR00792">
    <property type="entry name" value="PEPSIN"/>
</dbReference>
<dbReference type="VEuPathDB" id="FungiDB:CJI96_0002631"/>
<evidence type="ECO:0000256" key="12">
    <source>
        <dbReference type="PIRSR" id="PIRSR601461-1"/>
    </source>
</evidence>
<evidence type="ECO:0000256" key="11">
    <source>
        <dbReference type="ARBA" id="ARBA00023157"/>
    </source>
</evidence>
<feature type="compositionally biased region" description="Polar residues" evidence="15">
    <location>
        <begin position="552"/>
        <end position="561"/>
    </location>
</feature>
<dbReference type="Pfam" id="PF00026">
    <property type="entry name" value="Asp"/>
    <property type="match status" value="2"/>
</dbReference>
<reference evidence="19" key="1">
    <citation type="journal article" date="2015" name="BMC Genomics">
        <title>Draft genome of a commonly misdiagnosed multidrug resistant pathogen Candida auris.</title>
        <authorList>
            <person name="Chatterjee S."/>
            <person name="Alampalli S.V."/>
            <person name="Nageshan R.K."/>
            <person name="Chettiar S.T."/>
            <person name="Joshi S."/>
            <person name="Tatu U.S."/>
        </authorList>
    </citation>
    <scope>NUCLEOTIDE SEQUENCE [LARGE SCALE GENOMIC DNA]</scope>
    <source>
        <strain evidence="19">6684</strain>
    </source>
</reference>
<dbReference type="InterPro" id="IPR001969">
    <property type="entry name" value="Aspartic_peptidase_AS"/>
</dbReference>
<dbReference type="InterPro" id="IPR033121">
    <property type="entry name" value="PEPTIDASE_A1"/>
</dbReference>
<proteinExistence type="inferred from homology"/>
<comment type="catalytic activity">
    <reaction evidence="1">
        <text>Preferential cleavage at the carboxyl of hydrophobic amino acids, but fails to cleave 15-Leu-|-Tyr-16, 16-Tyr-|-Leu-17 and 24-Phe-|-Phe-25 of insulin B chain. Activates trypsinogen, and degrades keratin.</text>
        <dbReference type="EC" id="3.4.23.24"/>
    </reaction>
</comment>
<keyword evidence="7 16" id="KW-0732">Signal</keyword>
<dbReference type="GO" id="GO:0006508">
    <property type="term" value="P:proteolysis"/>
    <property type="evidence" value="ECO:0007669"/>
    <property type="project" value="UniProtKB-KW"/>
</dbReference>
<evidence type="ECO:0000256" key="1">
    <source>
        <dbReference type="ARBA" id="ARBA00001675"/>
    </source>
</evidence>
<evidence type="ECO:0000256" key="3">
    <source>
        <dbReference type="ARBA" id="ARBA00007447"/>
    </source>
</evidence>
<feature type="active site" evidence="12">
    <location>
        <position position="84"/>
    </location>
</feature>
<feature type="disulfide bond" evidence="13">
    <location>
        <begin position="437"/>
        <end position="470"/>
    </location>
</feature>
<dbReference type="VEuPathDB" id="FungiDB:B9J08_001958"/>
<evidence type="ECO:0000256" key="9">
    <source>
        <dbReference type="ARBA" id="ARBA00022801"/>
    </source>
</evidence>
<keyword evidence="10" id="KW-0865">Zymogen</keyword>
<dbReference type="VEuPathDB" id="FungiDB:CJJ07_004624"/>
<feature type="active site" evidence="12">
    <location>
        <position position="402"/>
    </location>
</feature>
<dbReference type="EC" id="3.4.23.24" evidence="4"/>
<evidence type="ECO:0000256" key="6">
    <source>
        <dbReference type="ARBA" id="ARBA00022670"/>
    </source>
</evidence>
<evidence type="ECO:0000256" key="16">
    <source>
        <dbReference type="SAM" id="SignalP"/>
    </source>
</evidence>
<gene>
    <name evidence="18" type="ORF">QG37_08133</name>
</gene>
<dbReference type="PROSITE" id="PS51767">
    <property type="entry name" value="PEPTIDASE_A1"/>
    <property type="match status" value="1"/>
</dbReference>
<feature type="signal peptide" evidence="16">
    <location>
        <begin position="1"/>
        <end position="21"/>
    </location>
</feature>
<dbReference type="Gene3D" id="2.40.70.10">
    <property type="entry name" value="Acid Proteases"/>
    <property type="match status" value="2"/>
</dbReference>
<dbReference type="PANTHER" id="PTHR47966">
    <property type="entry name" value="BETA-SITE APP-CLEAVING ENZYME, ISOFORM A-RELATED"/>
    <property type="match status" value="1"/>
</dbReference>
<evidence type="ECO:0000256" key="15">
    <source>
        <dbReference type="SAM" id="MobiDB-lite"/>
    </source>
</evidence>
<keyword evidence="5" id="KW-0964">Secreted</keyword>
<feature type="compositionally biased region" description="Gly residues" evidence="15">
    <location>
        <begin position="199"/>
        <end position="208"/>
    </location>
</feature>
<evidence type="ECO:0000259" key="17">
    <source>
        <dbReference type="PROSITE" id="PS51767"/>
    </source>
</evidence>
<dbReference type="SUPFAM" id="SSF50630">
    <property type="entry name" value="Acid proteases"/>
    <property type="match status" value="1"/>
</dbReference>
<dbReference type="VEuPathDB" id="FungiDB:QG37_08133"/>